<dbReference type="PANTHER" id="PTHR22726:SF24">
    <property type="entry name" value="M48 FAMILY METALLOPEPTIDASE"/>
    <property type="match status" value="1"/>
</dbReference>
<dbReference type="AlphaFoldDB" id="A0A4R6WFI0"/>
<evidence type="ECO:0000256" key="4">
    <source>
        <dbReference type="ARBA" id="ARBA00022801"/>
    </source>
</evidence>
<keyword evidence="10" id="KW-1185">Reference proteome</keyword>
<evidence type="ECO:0000259" key="8">
    <source>
        <dbReference type="PROSITE" id="PS51782"/>
    </source>
</evidence>
<protein>
    <submittedName>
        <fullName evidence="9">Putative Zn-dependent protease</fullName>
    </submittedName>
</protein>
<keyword evidence="7" id="KW-0732">Signal</keyword>
<comment type="cofactor">
    <cofactor evidence="1">
        <name>Zn(2+)</name>
        <dbReference type="ChEBI" id="CHEBI:29105"/>
    </cofactor>
</comment>
<feature type="chain" id="PRO_5020263967" evidence="7">
    <location>
        <begin position="26"/>
        <end position="493"/>
    </location>
</feature>
<dbReference type="InterPro" id="IPR001915">
    <property type="entry name" value="Peptidase_M48"/>
</dbReference>
<keyword evidence="5" id="KW-0862">Zinc</keyword>
<evidence type="ECO:0000256" key="2">
    <source>
        <dbReference type="ARBA" id="ARBA00022670"/>
    </source>
</evidence>
<dbReference type="EMBL" id="SNYW01000013">
    <property type="protein sequence ID" value="TDQ78606.1"/>
    <property type="molecule type" value="Genomic_DNA"/>
</dbReference>
<dbReference type="Pfam" id="PF01476">
    <property type="entry name" value="LysM"/>
    <property type="match status" value="1"/>
</dbReference>
<feature type="signal peptide" evidence="7">
    <location>
        <begin position="1"/>
        <end position="25"/>
    </location>
</feature>
<dbReference type="Gene3D" id="3.30.2010.10">
    <property type="entry name" value="Metalloproteases ('zincins'), catalytic domain"/>
    <property type="match status" value="1"/>
</dbReference>
<evidence type="ECO:0000256" key="3">
    <source>
        <dbReference type="ARBA" id="ARBA00022723"/>
    </source>
</evidence>
<dbReference type="GO" id="GO:0016020">
    <property type="term" value="C:membrane"/>
    <property type="evidence" value="ECO:0007669"/>
    <property type="project" value="TreeGrafter"/>
</dbReference>
<organism evidence="9 10">
    <name type="scientific">Dongia mobilis</name>
    <dbReference type="NCBI Taxonomy" id="578943"/>
    <lineage>
        <taxon>Bacteria</taxon>
        <taxon>Pseudomonadati</taxon>
        <taxon>Pseudomonadota</taxon>
        <taxon>Alphaproteobacteria</taxon>
        <taxon>Rhodospirillales</taxon>
        <taxon>Dongiaceae</taxon>
        <taxon>Dongia</taxon>
    </lineage>
</organism>
<reference evidence="9 10" key="1">
    <citation type="submission" date="2019-03" db="EMBL/GenBank/DDBJ databases">
        <title>Genomic Encyclopedia of Type Strains, Phase III (KMG-III): the genomes of soil and plant-associated and newly described type strains.</title>
        <authorList>
            <person name="Whitman W."/>
        </authorList>
    </citation>
    <scope>NUCLEOTIDE SEQUENCE [LARGE SCALE GENOMIC DNA]</scope>
    <source>
        <strain evidence="9 10">CGMCC 1.7660</strain>
    </source>
</reference>
<dbReference type="GO" id="GO:0051603">
    <property type="term" value="P:proteolysis involved in protein catabolic process"/>
    <property type="evidence" value="ECO:0007669"/>
    <property type="project" value="TreeGrafter"/>
</dbReference>
<evidence type="ECO:0000313" key="10">
    <source>
        <dbReference type="Proteomes" id="UP000295783"/>
    </source>
</evidence>
<dbReference type="PANTHER" id="PTHR22726">
    <property type="entry name" value="METALLOENDOPEPTIDASE OMA1"/>
    <property type="match status" value="1"/>
</dbReference>
<dbReference type="InterPro" id="IPR018392">
    <property type="entry name" value="LysM"/>
</dbReference>
<dbReference type="OrthoDB" id="9810445at2"/>
<proteinExistence type="predicted"/>
<sequence length="493" mass="53190">MRAKRLLPALALATIAALVTGCMQARSPATGRTFMTPVSESQEADIGAKEHPKIIAEFGGVYDELPALNRYVDSVGQFVAATSERPEVKYTFTLLNSHEINAFALPGGYIYITRGLLALAVNEAEMAGVLGHEVGHVTGRHTAERIGAAQQAQAGLMIGTLLGAILGGEQGAQMAGSLGSELAGGYLGQYSQSQEFEADSLGVRYLKRATYDPQAMASFLAALNAHTRLQARLAGNEAAADAYNWKQSHPRTPERVQQAIAQAGPADPNAMLARNEYLRQIDGMLYGDDPKQGIVRGRDFLHPDLRFAFTVPQGWRIKNQPDAVIAQGQNGAMIFDLAPGNVGDLATYVQSQWNAKAKVENVQRINVNGMEGATGTTRGSINNQRAIFRLLAVRFVDNKVYRFLFAAPESAFNAQEGNFSATANSFRQISAGETAGIRPLRIRLVTVKAGDTVEGLASRMAVEEAKVEWFRVLNRLDDGQPLQAGQIVKIVGY</sequence>
<keyword evidence="4" id="KW-0378">Hydrolase</keyword>
<evidence type="ECO:0000256" key="6">
    <source>
        <dbReference type="ARBA" id="ARBA00023049"/>
    </source>
</evidence>
<name>A0A4R6WFI0_9PROT</name>
<dbReference type="PROSITE" id="PS51782">
    <property type="entry name" value="LYSM"/>
    <property type="match status" value="1"/>
</dbReference>
<keyword evidence="2 9" id="KW-0645">Protease</keyword>
<comment type="caution">
    <text evidence="9">The sequence shown here is derived from an EMBL/GenBank/DDBJ whole genome shotgun (WGS) entry which is preliminary data.</text>
</comment>
<dbReference type="InterPro" id="IPR051156">
    <property type="entry name" value="Mito/Outer_Membr_Metalloprot"/>
</dbReference>
<feature type="domain" description="LysM" evidence="8">
    <location>
        <begin position="443"/>
        <end position="490"/>
    </location>
</feature>
<evidence type="ECO:0000256" key="7">
    <source>
        <dbReference type="SAM" id="SignalP"/>
    </source>
</evidence>
<dbReference type="Pfam" id="PF01435">
    <property type="entry name" value="Peptidase_M48"/>
    <property type="match status" value="1"/>
</dbReference>
<gene>
    <name evidence="9" type="ORF">A8950_3662</name>
</gene>
<dbReference type="PROSITE" id="PS51257">
    <property type="entry name" value="PROKAR_LIPOPROTEIN"/>
    <property type="match status" value="1"/>
</dbReference>
<keyword evidence="6" id="KW-0482">Metalloprotease</keyword>
<evidence type="ECO:0000256" key="5">
    <source>
        <dbReference type="ARBA" id="ARBA00022833"/>
    </source>
</evidence>
<dbReference type="Proteomes" id="UP000295783">
    <property type="component" value="Unassembled WGS sequence"/>
</dbReference>
<dbReference type="RefSeq" id="WP_133615087.1">
    <property type="nucleotide sequence ID" value="NZ_SNYW01000013.1"/>
</dbReference>
<dbReference type="CDD" id="cd00118">
    <property type="entry name" value="LysM"/>
    <property type="match status" value="1"/>
</dbReference>
<keyword evidence="3" id="KW-0479">Metal-binding</keyword>
<evidence type="ECO:0000313" key="9">
    <source>
        <dbReference type="EMBL" id="TDQ78606.1"/>
    </source>
</evidence>
<accession>A0A4R6WFI0</accession>
<dbReference type="GO" id="GO:0004222">
    <property type="term" value="F:metalloendopeptidase activity"/>
    <property type="evidence" value="ECO:0007669"/>
    <property type="project" value="InterPro"/>
</dbReference>
<evidence type="ECO:0000256" key="1">
    <source>
        <dbReference type="ARBA" id="ARBA00001947"/>
    </source>
</evidence>
<dbReference type="GO" id="GO:0046872">
    <property type="term" value="F:metal ion binding"/>
    <property type="evidence" value="ECO:0007669"/>
    <property type="project" value="UniProtKB-KW"/>
</dbReference>